<dbReference type="AlphaFoldDB" id="A0A841HUC5"/>
<feature type="chain" id="PRO_5032522632" evidence="3">
    <location>
        <begin position="26"/>
        <end position="440"/>
    </location>
</feature>
<dbReference type="Gene3D" id="3.30.1120.10">
    <property type="match status" value="1"/>
</dbReference>
<dbReference type="Proteomes" id="UP000588068">
    <property type="component" value="Unassembled WGS sequence"/>
</dbReference>
<evidence type="ECO:0000313" key="6">
    <source>
        <dbReference type="Proteomes" id="UP000588068"/>
    </source>
</evidence>
<dbReference type="EMBL" id="JACHHZ010000005">
    <property type="protein sequence ID" value="MBB6095445.1"/>
    <property type="molecule type" value="Genomic_DNA"/>
</dbReference>
<reference evidence="5 6" key="1">
    <citation type="submission" date="2020-08" db="EMBL/GenBank/DDBJ databases">
        <title>Genomic Encyclopedia of Type Strains, Phase IV (KMG-IV): sequencing the most valuable type-strain genomes for metagenomic binning, comparative biology and taxonomic classification.</title>
        <authorList>
            <person name="Goeker M."/>
        </authorList>
    </citation>
    <scope>NUCLEOTIDE SEQUENCE [LARGE SCALE GENOMIC DNA]</scope>
    <source>
        <strain evidence="5 6">DSM 26723</strain>
    </source>
</reference>
<organism evidence="5 6">
    <name type="scientific">Povalibacter uvarum</name>
    <dbReference type="NCBI Taxonomy" id="732238"/>
    <lineage>
        <taxon>Bacteria</taxon>
        <taxon>Pseudomonadati</taxon>
        <taxon>Pseudomonadota</taxon>
        <taxon>Gammaproteobacteria</taxon>
        <taxon>Steroidobacterales</taxon>
        <taxon>Steroidobacteraceae</taxon>
        <taxon>Povalibacter</taxon>
    </lineage>
</organism>
<sequence length="440" mass="48609">MKRRHFLGGALAATLAPLTALPAAARRPNFIVVLADDLGYGDFSAYGNRLIRTPRLDRMAKEGIRLTNAYASANVCTPSRAGLLTGRMPIRTGLAKDVIRPTDRNGLPPEEVTIAEALKPDYATAFVGKWHLGHVAPFWPPTQQGFDLFFGLPYSHDMKPLSLYETAGPGVELTQEGVDFPRLTQRFFDRALRFIDDRHDSPFFMVLAPTAPHIPLDPHPDFHGRSAAADYGDVVEELDYQMGRLLDRLRERGIDRDTLVVVTSDNGPWFEGSTAGLRDRKGGAGWDGGYRVPFIARQPGVIPQGRVSDAITMNIDLLPTVVAMAGRNLPAGLTIDGKDISAVLKSRSISPHEQLLLFNNESLAGLRTDRWKYVVESYYRTVSIPLGAYKYPLLFDMKNDPGENYNVAARHPDVMKDMAARMGQARQAFGITEPRVAAEP</sequence>
<dbReference type="EC" id="3.1.6.-" evidence="5"/>
<accession>A0A841HUC5</accession>
<evidence type="ECO:0000259" key="4">
    <source>
        <dbReference type="Pfam" id="PF00884"/>
    </source>
</evidence>
<name>A0A841HUC5_9GAMM</name>
<keyword evidence="3" id="KW-0732">Signal</keyword>
<dbReference type="InterPro" id="IPR006311">
    <property type="entry name" value="TAT_signal"/>
</dbReference>
<dbReference type="Pfam" id="PF00884">
    <property type="entry name" value="Sulfatase"/>
    <property type="match status" value="1"/>
</dbReference>
<dbReference type="SUPFAM" id="SSF53649">
    <property type="entry name" value="Alkaline phosphatase-like"/>
    <property type="match status" value="1"/>
</dbReference>
<dbReference type="InterPro" id="IPR000917">
    <property type="entry name" value="Sulfatase_N"/>
</dbReference>
<dbReference type="CDD" id="cd16026">
    <property type="entry name" value="GALNS_like"/>
    <property type="match status" value="1"/>
</dbReference>
<dbReference type="RefSeq" id="WP_221304366.1">
    <property type="nucleotide sequence ID" value="NZ_JACHHZ010000005.1"/>
</dbReference>
<dbReference type="GO" id="GO:0004065">
    <property type="term" value="F:arylsulfatase activity"/>
    <property type="evidence" value="ECO:0007669"/>
    <property type="project" value="TreeGrafter"/>
</dbReference>
<dbReference type="Gene3D" id="3.40.720.10">
    <property type="entry name" value="Alkaline Phosphatase, subunit A"/>
    <property type="match status" value="1"/>
</dbReference>
<evidence type="ECO:0000313" key="5">
    <source>
        <dbReference type="EMBL" id="MBB6095445.1"/>
    </source>
</evidence>
<keyword evidence="6" id="KW-1185">Reference proteome</keyword>
<evidence type="ECO:0000256" key="1">
    <source>
        <dbReference type="ARBA" id="ARBA00008779"/>
    </source>
</evidence>
<protein>
    <submittedName>
        <fullName evidence="5">Putative sulfatase</fullName>
        <ecNumber evidence="5">3.1.6.-</ecNumber>
    </submittedName>
</protein>
<evidence type="ECO:0000256" key="3">
    <source>
        <dbReference type="SAM" id="SignalP"/>
    </source>
</evidence>
<dbReference type="InterPro" id="IPR017850">
    <property type="entry name" value="Alkaline_phosphatase_core_sf"/>
</dbReference>
<keyword evidence="2 5" id="KW-0378">Hydrolase</keyword>
<feature type="domain" description="Sulfatase N-terminal" evidence="4">
    <location>
        <begin position="28"/>
        <end position="326"/>
    </location>
</feature>
<dbReference type="PANTHER" id="PTHR42693">
    <property type="entry name" value="ARYLSULFATASE FAMILY MEMBER"/>
    <property type="match status" value="1"/>
</dbReference>
<dbReference type="PANTHER" id="PTHR42693:SF53">
    <property type="entry name" value="ENDO-4-O-SULFATASE"/>
    <property type="match status" value="1"/>
</dbReference>
<dbReference type="InterPro" id="IPR050738">
    <property type="entry name" value="Sulfatase"/>
</dbReference>
<evidence type="ECO:0000256" key="2">
    <source>
        <dbReference type="ARBA" id="ARBA00022801"/>
    </source>
</evidence>
<comment type="similarity">
    <text evidence="1">Belongs to the sulfatase family.</text>
</comment>
<gene>
    <name evidence="5" type="ORF">HNQ60_004335</name>
</gene>
<feature type="signal peptide" evidence="3">
    <location>
        <begin position="1"/>
        <end position="25"/>
    </location>
</feature>
<comment type="caution">
    <text evidence="5">The sequence shown here is derived from an EMBL/GenBank/DDBJ whole genome shotgun (WGS) entry which is preliminary data.</text>
</comment>
<proteinExistence type="inferred from homology"/>
<dbReference type="PROSITE" id="PS51318">
    <property type="entry name" value="TAT"/>
    <property type="match status" value="1"/>
</dbReference>